<protein>
    <submittedName>
        <fullName evidence="7">AcrR family transcriptional regulator</fullName>
    </submittedName>
</protein>
<dbReference type="SUPFAM" id="SSF46689">
    <property type="entry name" value="Homeodomain-like"/>
    <property type="match status" value="1"/>
</dbReference>
<evidence type="ECO:0000313" key="8">
    <source>
        <dbReference type="Proteomes" id="UP000562492"/>
    </source>
</evidence>
<proteinExistence type="predicted"/>
<evidence type="ECO:0000256" key="5">
    <source>
        <dbReference type="PROSITE-ProRule" id="PRU00335"/>
    </source>
</evidence>
<dbReference type="RefSeq" id="WP_184710124.1">
    <property type="nucleotide sequence ID" value="NZ_JACHKZ010000023.1"/>
</dbReference>
<keyword evidence="8" id="KW-1185">Reference proteome</keyword>
<evidence type="ECO:0000259" key="6">
    <source>
        <dbReference type="PROSITE" id="PS50977"/>
    </source>
</evidence>
<dbReference type="Gene3D" id="1.10.357.10">
    <property type="entry name" value="Tetracycline Repressor, domain 2"/>
    <property type="match status" value="1"/>
</dbReference>
<feature type="DNA-binding region" description="H-T-H motif" evidence="5">
    <location>
        <begin position="44"/>
        <end position="63"/>
    </location>
</feature>
<evidence type="ECO:0000313" key="7">
    <source>
        <dbReference type="EMBL" id="MBB6579128.1"/>
    </source>
</evidence>
<evidence type="ECO:0000256" key="1">
    <source>
        <dbReference type="ARBA" id="ARBA00022491"/>
    </source>
</evidence>
<sequence length="220" mass="23504">MKVEPSSKGAISEPVFRAQGLRTRNNLLEHARKQLLSEGTVGFSLRSVAKAAEISISNAQYYFPGRAELLREVMKPVLEGYTSQMDPTATANLSSDAARAVLRALFQQALADALSVEHATLIMHFWSIGVGDPEAAQVLGEAYDVMTSGIAEIIHRAYPGIEKSTTSELAAVLIGMCDGLLVQVALARRTQASTKSIVGSFLACGQSILEQAALKSQPTV</sequence>
<dbReference type="InterPro" id="IPR050109">
    <property type="entry name" value="HTH-type_TetR-like_transc_reg"/>
</dbReference>
<keyword evidence="1" id="KW-0678">Repressor</keyword>
<dbReference type="PANTHER" id="PTHR30055:SF234">
    <property type="entry name" value="HTH-TYPE TRANSCRIPTIONAL REGULATOR BETI"/>
    <property type="match status" value="1"/>
</dbReference>
<dbReference type="InterPro" id="IPR036271">
    <property type="entry name" value="Tet_transcr_reg_TetR-rel_C_sf"/>
</dbReference>
<comment type="caution">
    <text evidence="7">The sequence shown here is derived from an EMBL/GenBank/DDBJ whole genome shotgun (WGS) entry which is preliminary data.</text>
</comment>
<feature type="domain" description="HTH tetR-type" evidence="6">
    <location>
        <begin position="21"/>
        <end position="81"/>
    </location>
</feature>
<name>A0ABR6RIX8_9BURK</name>
<dbReference type="PROSITE" id="PS50977">
    <property type="entry name" value="HTH_TETR_2"/>
    <property type="match status" value="1"/>
</dbReference>
<dbReference type="EMBL" id="JACHKZ010000023">
    <property type="protein sequence ID" value="MBB6579128.1"/>
    <property type="molecule type" value="Genomic_DNA"/>
</dbReference>
<evidence type="ECO:0000256" key="4">
    <source>
        <dbReference type="ARBA" id="ARBA00023163"/>
    </source>
</evidence>
<dbReference type="InterPro" id="IPR001647">
    <property type="entry name" value="HTH_TetR"/>
</dbReference>
<keyword evidence="2" id="KW-0805">Transcription regulation</keyword>
<dbReference type="Proteomes" id="UP000562492">
    <property type="component" value="Unassembled WGS sequence"/>
</dbReference>
<dbReference type="SUPFAM" id="SSF48498">
    <property type="entry name" value="Tetracyclin repressor-like, C-terminal domain"/>
    <property type="match status" value="1"/>
</dbReference>
<dbReference type="PANTHER" id="PTHR30055">
    <property type="entry name" value="HTH-TYPE TRANSCRIPTIONAL REGULATOR RUTR"/>
    <property type="match status" value="1"/>
</dbReference>
<evidence type="ECO:0000256" key="3">
    <source>
        <dbReference type="ARBA" id="ARBA00023125"/>
    </source>
</evidence>
<dbReference type="Pfam" id="PF13977">
    <property type="entry name" value="TetR_C_6"/>
    <property type="match status" value="1"/>
</dbReference>
<keyword evidence="4" id="KW-0804">Transcription</keyword>
<evidence type="ECO:0000256" key="2">
    <source>
        <dbReference type="ARBA" id="ARBA00023015"/>
    </source>
</evidence>
<dbReference type="InterPro" id="IPR039538">
    <property type="entry name" value="BetI_C"/>
</dbReference>
<accession>A0ABR6RIX8</accession>
<gene>
    <name evidence="7" type="ORF">HNP33_003238</name>
</gene>
<reference evidence="7 8" key="1">
    <citation type="submission" date="2020-08" db="EMBL/GenBank/DDBJ databases">
        <title>Functional genomics of gut bacteria from endangered species of beetles.</title>
        <authorList>
            <person name="Carlos-Shanley C."/>
        </authorList>
    </citation>
    <scope>NUCLEOTIDE SEQUENCE [LARGE SCALE GENOMIC DNA]</scope>
    <source>
        <strain evidence="7 8">S00124</strain>
    </source>
</reference>
<keyword evidence="3 5" id="KW-0238">DNA-binding</keyword>
<organism evidence="7 8">
    <name type="scientific">Comamonas odontotermitis</name>
    <dbReference type="NCBI Taxonomy" id="379895"/>
    <lineage>
        <taxon>Bacteria</taxon>
        <taxon>Pseudomonadati</taxon>
        <taxon>Pseudomonadota</taxon>
        <taxon>Betaproteobacteria</taxon>
        <taxon>Burkholderiales</taxon>
        <taxon>Comamonadaceae</taxon>
        <taxon>Comamonas</taxon>
    </lineage>
</organism>
<dbReference type="InterPro" id="IPR009057">
    <property type="entry name" value="Homeodomain-like_sf"/>
</dbReference>